<evidence type="ECO:0000313" key="3">
    <source>
        <dbReference type="Proteomes" id="UP000613580"/>
    </source>
</evidence>
<evidence type="ECO:0000313" key="2">
    <source>
        <dbReference type="EMBL" id="KAF7305511.1"/>
    </source>
</evidence>
<sequence length="727" mass="83187">MFSVKWAPPEGVRIGPLTVTQRAKLWHSSTYTVQWLENTFQACTTTPGKEAFEKWAKERFGSWQGAKLIASCNRRSKKGTWVTKHPPKTFDEKTEFMWNSAAGYYGVSLQALQAWHQYAADNNLFQPPRTKPPPKRRKGETSTQWMSLKLVDGHKLPIIDLEYARRTAIAEYDKTRDTLERWRTDSDLFYMDILERSNSIIVSRENEKLDPRNKELATIDDAFRTRINFLSMMHVAWRDAALLFEDLQALGLATPAAIERAYEQDTTLLWRLVSVKYRISAMTWKLWANFQQLVAVSEYYGPLFHRFRDKNGYAYIEPNRRAIDQLVKRNKLTVMDEIVLTCASTASPSPMTFFQMIESALTEDRSQEKKFSPAVFEAMGDLAAACEFESQFTRTEFSTRLIEYAGMVEAAGFDRIRMRSIMYYMDPDKLEREPPQYWDQAGEASRSIRELEMAWTHSIWTLSIRPILQVMRGLSDWHGVPMQNIEMPQDLFNEMWRQIDGQLWVLASNLDREAEEGRVAAEYGLWNPMDPERPVSSMYVFADIELQVVQGISFQPRSAPIYKQHIPVARPSDSVVQSGRAFVAAGGAESKSKTKTRGIGSAKEPQVIGGDATVDSQPSAGHGAPAIPSDIKLGKKASELFHRILEPSEEDKENVQAKGQIRWGDFENAMKRLGFDVVQTAGSSVRFDPPAPTARPITFHRPHPDSLLTPHAIKWSREDIWFQLRND</sequence>
<feature type="region of interest" description="Disordered" evidence="1">
    <location>
        <begin position="587"/>
        <end position="609"/>
    </location>
</feature>
<dbReference type="PANTHER" id="PTHR40788:SF1">
    <property type="entry name" value="IPA PROTEIN"/>
    <property type="match status" value="1"/>
</dbReference>
<proteinExistence type="predicted"/>
<reference evidence="2" key="1">
    <citation type="submission" date="2020-05" db="EMBL/GenBank/DDBJ databases">
        <title>Mycena genomes resolve the evolution of fungal bioluminescence.</title>
        <authorList>
            <person name="Tsai I.J."/>
        </authorList>
    </citation>
    <scope>NUCLEOTIDE SEQUENCE</scope>
    <source>
        <strain evidence="2">110903Hualien_Pintung</strain>
    </source>
</reference>
<dbReference type="PANTHER" id="PTHR40788">
    <property type="entry name" value="CLR5 DOMAIN-CONTAINING PROTEIN-RELATED"/>
    <property type="match status" value="1"/>
</dbReference>
<name>A0A8H6SU43_MYCCL</name>
<dbReference type="OrthoDB" id="2922289at2759"/>
<dbReference type="EMBL" id="JACAZE010000010">
    <property type="protein sequence ID" value="KAF7305511.1"/>
    <property type="molecule type" value="Genomic_DNA"/>
</dbReference>
<comment type="caution">
    <text evidence="2">The sequence shown here is derived from an EMBL/GenBank/DDBJ whole genome shotgun (WGS) entry which is preliminary data.</text>
</comment>
<gene>
    <name evidence="2" type="ORF">HMN09_00804000</name>
</gene>
<accession>A0A8H6SU43</accession>
<protein>
    <submittedName>
        <fullName evidence="2">Uncharacterized protein</fullName>
    </submittedName>
</protein>
<organism evidence="2 3">
    <name type="scientific">Mycena chlorophos</name>
    <name type="common">Agaric fungus</name>
    <name type="synonym">Agaricus chlorophos</name>
    <dbReference type="NCBI Taxonomy" id="658473"/>
    <lineage>
        <taxon>Eukaryota</taxon>
        <taxon>Fungi</taxon>
        <taxon>Dikarya</taxon>
        <taxon>Basidiomycota</taxon>
        <taxon>Agaricomycotina</taxon>
        <taxon>Agaricomycetes</taxon>
        <taxon>Agaricomycetidae</taxon>
        <taxon>Agaricales</taxon>
        <taxon>Marasmiineae</taxon>
        <taxon>Mycenaceae</taxon>
        <taxon>Mycena</taxon>
    </lineage>
</organism>
<dbReference type="Proteomes" id="UP000613580">
    <property type="component" value="Unassembled WGS sequence"/>
</dbReference>
<feature type="region of interest" description="Disordered" evidence="1">
    <location>
        <begin position="123"/>
        <end position="142"/>
    </location>
</feature>
<dbReference type="AlphaFoldDB" id="A0A8H6SU43"/>
<evidence type="ECO:0000256" key="1">
    <source>
        <dbReference type="SAM" id="MobiDB-lite"/>
    </source>
</evidence>
<keyword evidence="3" id="KW-1185">Reference proteome</keyword>